<reference evidence="9" key="1">
    <citation type="submission" date="2022-11" db="UniProtKB">
        <authorList>
            <consortium name="WormBaseParasite"/>
        </authorList>
    </citation>
    <scope>IDENTIFICATION</scope>
</reference>
<accession>A0A915MDD4</accession>
<dbReference type="GO" id="GO:0006357">
    <property type="term" value="P:regulation of transcription by RNA polymerase II"/>
    <property type="evidence" value="ECO:0007669"/>
    <property type="project" value="TreeGrafter"/>
</dbReference>
<comment type="similarity">
    <text evidence="2">Belongs to the Mediator complex subunit 23 family.</text>
</comment>
<dbReference type="PANTHER" id="PTHR12691">
    <property type="entry name" value="MEDIATOR OF RNA POLYMERASE II TRANSCRIPTION SUBUNIT 23"/>
    <property type="match status" value="1"/>
</dbReference>
<name>A0A915MDD4_MELJA</name>
<keyword evidence="5" id="KW-0804">Transcription</keyword>
<evidence type="ECO:0000313" key="9">
    <source>
        <dbReference type="WBParaSite" id="scaffold3630_cov235.g6890"/>
    </source>
</evidence>
<dbReference type="Proteomes" id="UP000887561">
    <property type="component" value="Unplaced"/>
</dbReference>
<evidence type="ECO:0000256" key="4">
    <source>
        <dbReference type="ARBA" id="ARBA00023015"/>
    </source>
</evidence>
<evidence type="ECO:0000256" key="7">
    <source>
        <dbReference type="ARBA" id="ARBA00031961"/>
    </source>
</evidence>
<keyword evidence="8" id="KW-1185">Reference proteome</keyword>
<evidence type="ECO:0000256" key="2">
    <source>
        <dbReference type="ARBA" id="ARBA00010222"/>
    </source>
</evidence>
<dbReference type="GO" id="GO:0005667">
    <property type="term" value="C:transcription regulator complex"/>
    <property type="evidence" value="ECO:0007669"/>
    <property type="project" value="TreeGrafter"/>
</dbReference>
<keyword evidence="4" id="KW-0805">Transcription regulation</keyword>
<evidence type="ECO:0000313" key="8">
    <source>
        <dbReference type="Proteomes" id="UP000887561"/>
    </source>
</evidence>
<dbReference type="GO" id="GO:0010628">
    <property type="term" value="P:positive regulation of gene expression"/>
    <property type="evidence" value="ECO:0007669"/>
    <property type="project" value="TreeGrafter"/>
</dbReference>
<evidence type="ECO:0000256" key="3">
    <source>
        <dbReference type="ARBA" id="ARBA00019696"/>
    </source>
</evidence>
<comment type="subcellular location">
    <subcellularLocation>
        <location evidence="1">Nucleus</location>
    </subcellularLocation>
</comment>
<dbReference type="WBParaSite" id="scaffold3630_cov235.g6890">
    <property type="protein sequence ID" value="scaffold3630_cov235.g6890"/>
    <property type="gene ID" value="scaffold3630_cov235.g6890"/>
</dbReference>
<organism evidence="8 9">
    <name type="scientific">Meloidogyne javanica</name>
    <name type="common">Root-knot nematode worm</name>
    <dbReference type="NCBI Taxonomy" id="6303"/>
    <lineage>
        <taxon>Eukaryota</taxon>
        <taxon>Metazoa</taxon>
        <taxon>Ecdysozoa</taxon>
        <taxon>Nematoda</taxon>
        <taxon>Chromadorea</taxon>
        <taxon>Rhabditida</taxon>
        <taxon>Tylenchina</taxon>
        <taxon>Tylenchomorpha</taxon>
        <taxon>Tylenchoidea</taxon>
        <taxon>Meloidogynidae</taxon>
        <taxon>Meloidogyninae</taxon>
        <taxon>Meloidogyne</taxon>
        <taxon>Meloidogyne incognita group</taxon>
    </lineage>
</organism>
<evidence type="ECO:0000256" key="6">
    <source>
        <dbReference type="ARBA" id="ARBA00023242"/>
    </source>
</evidence>
<dbReference type="InterPro" id="IPR021629">
    <property type="entry name" value="Mediator_Med23"/>
</dbReference>
<dbReference type="PANTHER" id="PTHR12691:SF10">
    <property type="entry name" value="MEDIATOR OF RNA POLYMERASE II TRANSCRIPTION SUBUNIT 23"/>
    <property type="match status" value="1"/>
</dbReference>
<evidence type="ECO:0000256" key="1">
    <source>
        <dbReference type="ARBA" id="ARBA00004123"/>
    </source>
</evidence>
<proteinExistence type="inferred from homology"/>
<dbReference type="GO" id="GO:0016592">
    <property type="term" value="C:mediator complex"/>
    <property type="evidence" value="ECO:0007669"/>
    <property type="project" value="TreeGrafter"/>
</dbReference>
<dbReference type="Pfam" id="PF11573">
    <property type="entry name" value="Med23"/>
    <property type="match status" value="2"/>
</dbReference>
<sequence length="970" mass="111627">MTSNVEICAPSTSLAANEKQTEQQHSFPTKPSNFNYLAVGREEEKLKWLVLQHVKPSTFKTIFEPMMSNKKPNRRDELTCVQACMLLKSIQEFPDKLEPACYGLINLLNSETMHLYSLDKIITKIITTAVEEKIISLLLACQLLVTSIDFRMERRLNPEKIKFVRKSIEQMDYKNLRDLVKLLLVEKLDKMDYLLDEYQHQQLEPIEEHILRSSPQMQSLKLQCDEVIQILILEAMSAMEDCEQPVLAPINQYNWLHLSHLVTYALLMGHCTLYQLLHMLLPPLQSCQYLHAKEELMWILLQYISNAKSIEKQLASGSSTASVLGLPSSAGFDTENRELVLQIFNVLYTDNSMNWGNSCSTEQPLEMVRFFAPAAIWSHLVTSISAAPGSEQIPQPQPPEKLRKLIDFIENQLRDNKDQKQLERNTALLAVVANSYSNNHDVFVEHVNNTVFPELSKVGQQRNQTISPTIQQEKWTLPCGRKTEPFLRALELTFLDSLTFHAKRQLYNYALNRVFKLILPPLGHQQQQPSPIFRLPSPALVESIARLLLSTELCDQDGANFFYHALLTLKPVQNESQNMFLARNDFLALLLELLNFRLQNIGFGWKWDFGNRITFILKIIDQLLHNKNIEQSPMPCIIQMAQLLEQTLLRFAQCTFPNDLIIASAVVLTKTYIVKFSPEICRILLLKAIRAFKLLGDVYKPSPGNLSTDVQPIQTTDEKTLMDMIPQLGWQWPRFELQWFPTNLQQVLHKQMAKNEEELTAKHSQKLLDLEQASAQEMQNLVHLNIEYFMQPRPSSQPPTLFISIFRCLYQSQFTNFQFPQPQNPPPSSTPNFFALCYKILGALANRELHQLTNALIDWLASKCEWLGQDSAPAQGHDEYDLPHILKILNDMLFSHQFLSVDRLLLSIAIHPTDDQSNKTLLCMLAALLESKFSQLPERLHACYTFAPSHSQTTSSNSEEFFMQMVEYYK</sequence>
<dbReference type="AlphaFoldDB" id="A0A915MDD4"/>
<protein>
    <recommendedName>
        <fullName evidence="3">Mediator of RNA polymerase II transcription subunit 23</fullName>
    </recommendedName>
    <alternativeName>
        <fullName evidence="7">Mediator complex subunit 23</fullName>
    </alternativeName>
</protein>
<keyword evidence="6" id="KW-0539">Nucleus</keyword>
<evidence type="ECO:0000256" key="5">
    <source>
        <dbReference type="ARBA" id="ARBA00023163"/>
    </source>
</evidence>